<dbReference type="AlphaFoldDB" id="A0AAD2D4X6"/>
<organism evidence="4 5">
    <name type="scientific">Euplotes crassus</name>
    <dbReference type="NCBI Taxonomy" id="5936"/>
    <lineage>
        <taxon>Eukaryota</taxon>
        <taxon>Sar</taxon>
        <taxon>Alveolata</taxon>
        <taxon>Ciliophora</taxon>
        <taxon>Intramacronucleata</taxon>
        <taxon>Spirotrichea</taxon>
        <taxon>Hypotrichia</taxon>
        <taxon>Euplotida</taxon>
        <taxon>Euplotidae</taxon>
        <taxon>Moneuplotes</taxon>
    </lineage>
</organism>
<dbReference type="PROSITE" id="PS50222">
    <property type="entry name" value="EF_HAND_2"/>
    <property type="match status" value="1"/>
</dbReference>
<evidence type="ECO:0000313" key="5">
    <source>
        <dbReference type="Proteomes" id="UP001295684"/>
    </source>
</evidence>
<accession>A0AAD2D4X6</accession>
<dbReference type="Proteomes" id="UP001295684">
    <property type="component" value="Unassembled WGS sequence"/>
</dbReference>
<evidence type="ECO:0000259" key="3">
    <source>
        <dbReference type="PROSITE" id="PS50222"/>
    </source>
</evidence>
<dbReference type="GO" id="GO:0005509">
    <property type="term" value="F:calcium ion binding"/>
    <property type="evidence" value="ECO:0007669"/>
    <property type="project" value="InterPro"/>
</dbReference>
<dbReference type="PROSITE" id="PS00018">
    <property type="entry name" value="EF_HAND_1"/>
    <property type="match status" value="2"/>
</dbReference>
<proteinExistence type="predicted"/>
<dbReference type="EMBL" id="CAMPGE010022002">
    <property type="protein sequence ID" value="CAI2380090.1"/>
    <property type="molecule type" value="Genomic_DNA"/>
</dbReference>
<comment type="caution">
    <text evidence="4">The sequence shown here is derived from an EMBL/GenBank/DDBJ whole genome shotgun (WGS) entry which is preliminary data.</text>
</comment>
<dbReference type="InterPro" id="IPR011992">
    <property type="entry name" value="EF-hand-dom_pair"/>
</dbReference>
<keyword evidence="1" id="KW-0106">Calcium</keyword>
<reference evidence="4" key="1">
    <citation type="submission" date="2023-07" db="EMBL/GenBank/DDBJ databases">
        <authorList>
            <consortium name="AG Swart"/>
            <person name="Singh M."/>
            <person name="Singh A."/>
            <person name="Seah K."/>
            <person name="Emmerich C."/>
        </authorList>
    </citation>
    <scope>NUCLEOTIDE SEQUENCE</scope>
    <source>
        <strain evidence="4">DP1</strain>
    </source>
</reference>
<feature type="region of interest" description="Disordered" evidence="2">
    <location>
        <begin position="123"/>
        <end position="167"/>
    </location>
</feature>
<dbReference type="SUPFAM" id="SSF47473">
    <property type="entry name" value="EF-hand"/>
    <property type="match status" value="1"/>
</dbReference>
<protein>
    <recommendedName>
        <fullName evidence="3">EF-hand domain-containing protein</fullName>
    </recommendedName>
</protein>
<feature type="region of interest" description="Disordered" evidence="2">
    <location>
        <begin position="525"/>
        <end position="552"/>
    </location>
</feature>
<sequence length="880" mass="102196">MESIKVTNKNPKAFKPAKYKLLAKYSEDIREDNKRRHLAYIRKLRHMKYASGKNFKKLELAPCDSSTMFPNEENKEHTYQEKFDKYYKEFREERLRREKGDKGIKTVGFNLGGRKLSETRTVKDLSRNKAKHRRKKRKMVSVDETNSGNTTMYHFTTPNQNFNTNAGRELPKINKSLNYLESSRERITDRSIKLPSKNMVLNYGSEATHEGSVTGKFGKLPKLPERYKAKKSSISNQKLTSHDILNMKNENFVSQQLTLDPNALIDAAKEAMRENKNLSFNIPDTHKLRDTTSDRSEAMSKRAVSVKSIPMPKVSPFTKSIPIKKYGVKLFDEEDEYLCKCFKTMCAQNAGENIRNFRLNRVSFKNYLSKRYNNKIAETIVCCFDFSMPWDHVNYFEGLEVFVNNPRDSLLKLIFHCLDNNADGYISNVDLFVLMKTLDGDIFVDVVSRDVVDIVRFLEKKLKEKGLDDPILNEKRRLEKEFLQRKNLKYRKLLGAESPDDDYQSDSIFKLSALEKMGNIVESHSLHEVNPAKTQKNTKNEDTPGEALEPKKPRKFGVKDISYEICESDETTMKCSLEEYLKFITTGKLPDLLIDIFTYLGAKKYVKHVIEGGKKKNLKTIDSKETSTLDKRGKIKRQSTIKIDSELEKWREQLGEETVANFIKAFTKLSIDKKKPENELTISLESVIESFEPIFGVKNDFLAKCIYYFLTDGYPLKDIRITNFIKKFLGFGTGMKRDFYNFIFDFLDVNKDQQVTMIDLIFFYTYLPKNTQFGTEIADSIELFSKKFILNRGRRPAEINIEVFKLIFPELPCFVTEIMNKLFQKPQTIDMKSLNVVNGVKSALMVDTSLDNEKNPDLFYDKFDVDFSMNAYHVEKSSKE</sequence>
<gene>
    <name evidence="4" type="ORF">ECRASSUSDP1_LOCUS21517</name>
</gene>
<evidence type="ECO:0000256" key="1">
    <source>
        <dbReference type="ARBA" id="ARBA00022837"/>
    </source>
</evidence>
<feature type="compositionally biased region" description="Basic residues" evidence="2">
    <location>
        <begin position="128"/>
        <end position="139"/>
    </location>
</feature>
<name>A0AAD2D4X6_EUPCR</name>
<dbReference type="InterPro" id="IPR002048">
    <property type="entry name" value="EF_hand_dom"/>
</dbReference>
<keyword evidence="5" id="KW-1185">Reference proteome</keyword>
<feature type="compositionally biased region" description="Polar residues" evidence="2">
    <location>
        <begin position="143"/>
        <end position="166"/>
    </location>
</feature>
<feature type="domain" description="EF-hand" evidence="3">
    <location>
        <begin position="406"/>
        <end position="441"/>
    </location>
</feature>
<dbReference type="InterPro" id="IPR018247">
    <property type="entry name" value="EF_Hand_1_Ca_BS"/>
</dbReference>
<evidence type="ECO:0000256" key="2">
    <source>
        <dbReference type="SAM" id="MobiDB-lite"/>
    </source>
</evidence>
<dbReference type="Gene3D" id="1.10.238.10">
    <property type="entry name" value="EF-hand"/>
    <property type="match status" value="1"/>
</dbReference>
<evidence type="ECO:0000313" key="4">
    <source>
        <dbReference type="EMBL" id="CAI2380090.1"/>
    </source>
</evidence>